<sequence length="95" mass="10742">NGPKFQQFVLNAVEWLTPDPESWVGIKTLNFLGGLLKRAGYRVKIVPSYNGSVGVFCCDAYDDEQAEELVEFVRRGGGLLIAGQHDFQLRHIYPW</sequence>
<dbReference type="SUPFAM" id="SSF52317">
    <property type="entry name" value="Class I glutamine amidotransferase-like"/>
    <property type="match status" value="1"/>
</dbReference>
<reference evidence="1 2" key="1">
    <citation type="submission" date="2019-04" db="EMBL/GenBank/DDBJ databases">
        <authorList>
            <consortium name="Wellcome Sanger Institute Data Sharing"/>
        </authorList>
    </citation>
    <scope>NUCLEOTIDE SEQUENCE [LARGE SCALE GENOMIC DNA]</scope>
</reference>
<reference evidence="1" key="3">
    <citation type="submission" date="2025-09" db="UniProtKB">
        <authorList>
            <consortium name="Ensembl"/>
        </authorList>
    </citation>
    <scope>IDENTIFICATION</scope>
</reference>
<keyword evidence="2" id="KW-1185">Reference proteome</keyword>
<dbReference type="PANTHER" id="PTHR15730">
    <property type="entry name" value="EXPERIMENTAL AUTOIMMUNE PROSTATITIS ANTIGEN 2-RELATED"/>
    <property type="match status" value="1"/>
</dbReference>
<dbReference type="Ensembl" id="ENSSFOT00015029864.2">
    <property type="protein sequence ID" value="ENSSFOP00015029528.2"/>
    <property type="gene ID" value="ENSSFOG00015018983.2"/>
</dbReference>
<dbReference type="InterPro" id="IPR051244">
    <property type="entry name" value="TCAF"/>
</dbReference>
<dbReference type="OrthoDB" id="10260387at2759"/>
<evidence type="ECO:0000313" key="1">
    <source>
        <dbReference type="Ensembl" id="ENSSFOP00015029528.2"/>
    </source>
</evidence>
<protein>
    <submittedName>
        <fullName evidence="1">Uncharacterized protein</fullName>
    </submittedName>
</protein>
<proteinExistence type="predicted"/>
<reference evidence="1" key="2">
    <citation type="submission" date="2025-08" db="UniProtKB">
        <authorList>
            <consortium name="Ensembl"/>
        </authorList>
    </citation>
    <scope>IDENTIFICATION</scope>
</reference>
<dbReference type="GO" id="GO:0090314">
    <property type="term" value="P:positive regulation of protein targeting to membrane"/>
    <property type="evidence" value="ECO:0007669"/>
    <property type="project" value="TreeGrafter"/>
</dbReference>
<name>A0A8C9S6J9_SCLFO</name>
<accession>A0A8C9S6J9</accession>
<evidence type="ECO:0000313" key="2">
    <source>
        <dbReference type="Proteomes" id="UP000694397"/>
    </source>
</evidence>
<dbReference type="PANTHER" id="PTHR15730:SF5">
    <property type="entry name" value="SI:CH211-210B2.2-RELATED"/>
    <property type="match status" value="1"/>
</dbReference>
<dbReference type="GO" id="GO:0044325">
    <property type="term" value="F:transmembrane transporter binding"/>
    <property type="evidence" value="ECO:0007669"/>
    <property type="project" value="TreeGrafter"/>
</dbReference>
<dbReference type="GeneTree" id="ENSGT00940000182556"/>
<dbReference type="Proteomes" id="UP000694397">
    <property type="component" value="Chromosome 18"/>
</dbReference>
<organism evidence="1 2">
    <name type="scientific">Scleropages formosus</name>
    <name type="common">Asian bonytongue</name>
    <name type="synonym">Osteoglossum formosum</name>
    <dbReference type="NCBI Taxonomy" id="113540"/>
    <lineage>
        <taxon>Eukaryota</taxon>
        <taxon>Metazoa</taxon>
        <taxon>Chordata</taxon>
        <taxon>Craniata</taxon>
        <taxon>Vertebrata</taxon>
        <taxon>Euteleostomi</taxon>
        <taxon>Actinopterygii</taxon>
        <taxon>Neopterygii</taxon>
        <taxon>Teleostei</taxon>
        <taxon>Osteoglossocephala</taxon>
        <taxon>Osteoglossomorpha</taxon>
        <taxon>Osteoglossiformes</taxon>
        <taxon>Osteoglossidae</taxon>
        <taxon>Scleropages</taxon>
    </lineage>
</organism>
<dbReference type="GO" id="GO:0005886">
    <property type="term" value="C:plasma membrane"/>
    <property type="evidence" value="ECO:0007669"/>
    <property type="project" value="TreeGrafter"/>
</dbReference>
<dbReference type="AlphaFoldDB" id="A0A8C9S6J9"/>
<dbReference type="InterPro" id="IPR029062">
    <property type="entry name" value="Class_I_gatase-like"/>
</dbReference>